<dbReference type="PROSITE" id="PS51186">
    <property type="entry name" value="GNAT"/>
    <property type="match status" value="1"/>
</dbReference>
<dbReference type="InterPro" id="IPR016181">
    <property type="entry name" value="Acyl_CoA_acyltransferase"/>
</dbReference>
<reference evidence="3" key="1">
    <citation type="submission" date="2016-11" db="EMBL/GenBank/DDBJ databases">
        <authorList>
            <person name="Varghese N."/>
            <person name="Submissions S."/>
        </authorList>
    </citation>
    <scope>NUCLEOTIDE SEQUENCE [LARGE SCALE GENOMIC DNA]</scope>
    <source>
        <strain evidence="3">DSM 21120</strain>
    </source>
</reference>
<dbReference type="Pfam" id="PF00583">
    <property type="entry name" value="Acetyltransf_1"/>
    <property type="match status" value="1"/>
</dbReference>
<dbReference type="SUPFAM" id="SSF55729">
    <property type="entry name" value="Acyl-CoA N-acyltransferases (Nat)"/>
    <property type="match status" value="1"/>
</dbReference>
<dbReference type="RefSeq" id="WP_073184301.1">
    <property type="nucleotide sequence ID" value="NZ_FQXI01000005.1"/>
</dbReference>
<evidence type="ECO:0000259" key="1">
    <source>
        <dbReference type="PROSITE" id="PS51186"/>
    </source>
</evidence>
<accession>A0A1M5RPR0</accession>
<keyword evidence="3" id="KW-1185">Reference proteome</keyword>
<keyword evidence="2" id="KW-0808">Transferase</keyword>
<organism evidence="2 3">
    <name type="scientific">Anaerosphaera aminiphila DSM 21120</name>
    <dbReference type="NCBI Taxonomy" id="1120995"/>
    <lineage>
        <taxon>Bacteria</taxon>
        <taxon>Bacillati</taxon>
        <taxon>Bacillota</taxon>
        <taxon>Tissierellia</taxon>
        <taxon>Tissierellales</taxon>
        <taxon>Peptoniphilaceae</taxon>
        <taxon>Anaerosphaera</taxon>
    </lineage>
</organism>
<gene>
    <name evidence="2" type="ORF">SAMN02745245_00991</name>
</gene>
<dbReference type="EMBL" id="FQXI01000005">
    <property type="protein sequence ID" value="SHH28327.1"/>
    <property type="molecule type" value="Genomic_DNA"/>
</dbReference>
<evidence type="ECO:0000313" key="2">
    <source>
        <dbReference type="EMBL" id="SHH28327.1"/>
    </source>
</evidence>
<dbReference type="GO" id="GO:0016747">
    <property type="term" value="F:acyltransferase activity, transferring groups other than amino-acyl groups"/>
    <property type="evidence" value="ECO:0007669"/>
    <property type="project" value="InterPro"/>
</dbReference>
<dbReference type="OrthoDB" id="9796381at2"/>
<dbReference type="AlphaFoldDB" id="A0A1M5RPR0"/>
<dbReference type="STRING" id="1120995.SAMN02745245_00991"/>
<evidence type="ECO:0000313" key="3">
    <source>
        <dbReference type="Proteomes" id="UP000184032"/>
    </source>
</evidence>
<protein>
    <submittedName>
        <fullName evidence="2">Acetyltransferase (GNAT) family protein</fullName>
    </submittedName>
</protein>
<proteinExistence type="predicted"/>
<name>A0A1M5RPR0_9FIRM</name>
<dbReference type="Proteomes" id="UP000184032">
    <property type="component" value="Unassembled WGS sequence"/>
</dbReference>
<feature type="domain" description="N-acetyltransferase" evidence="1">
    <location>
        <begin position="1"/>
        <end position="165"/>
    </location>
</feature>
<sequence length="165" mass="19410">MKFRKAEIKDADIIYKMYLDGSESLKRDEVNQWQEDEQPKYREIIENLSDIYILEDGELVSTVRIGGHDPQYDKIYSGSWITNGEYYSIHKVATFSTKKNRGYAKKMFLEGENMAKADNIKSIKIDTHEDNIKMQNFLTSINYKYCGIVYLDVEGKRFAYEKILE</sequence>
<dbReference type="InterPro" id="IPR000182">
    <property type="entry name" value="GNAT_dom"/>
</dbReference>
<dbReference type="Gene3D" id="3.40.630.30">
    <property type="match status" value="1"/>
</dbReference>